<evidence type="ECO:0000313" key="5">
    <source>
        <dbReference type="Proteomes" id="UP000196694"/>
    </source>
</evidence>
<accession>A0A0P0N4D8</accession>
<dbReference type="GO" id="GO:0016740">
    <property type="term" value="F:transferase activity"/>
    <property type="evidence" value="ECO:0007669"/>
    <property type="project" value="UniProtKB-KW"/>
</dbReference>
<organism evidence="2 4">
    <name type="scientific">Pyrodictium delaneyi</name>
    <dbReference type="NCBI Taxonomy" id="1273541"/>
    <lineage>
        <taxon>Archaea</taxon>
        <taxon>Thermoproteota</taxon>
        <taxon>Thermoprotei</taxon>
        <taxon>Desulfurococcales</taxon>
        <taxon>Pyrodictiaceae</taxon>
        <taxon>Pyrodictium</taxon>
    </lineage>
</organism>
<dbReference type="RefSeq" id="WP_055409629.1">
    <property type="nucleotide sequence ID" value="NZ_CP013011.1"/>
</dbReference>
<evidence type="ECO:0000313" key="3">
    <source>
        <dbReference type="EMBL" id="OWJ54526.1"/>
    </source>
</evidence>
<dbReference type="PATRIC" id="fig|1273541.4.peg.1621"/>
<dbReference type="KEGG" id="pdl:Pyrde_1519"/>
<dbReference type="Pfam" id="PF00156">
    <property type="entry name" value="Pribosyltran"/>
    <property type="match status" value="1"/>
</dbReference>
<dbReference type="EMBL" id="CP013011">
    <property type="protein sequence ID" value="ALL01562.1"/>
    <property type="molecule type" value="Genomic_DNA"/>
</dbReference>
<dbReference type="SUPFAM" id="SSF53271">
    <property type="entry name" value="PRTase-like"/>
    <property type="match status" value="1"/>
</dbReference>
<dbReference type="CDD" id="cd06223">
    <property type="entry name" value="PRTases_typeI"/>
    <property type="match status" value="1"/>
</dbReference>
<feature type="domain" description="Phosphoribosyltransferase" evidence="1">
    <location>
        <begin position="47"/>
        <end position="188"/>
    </location>
</feature>
<reference evidence="2 4" key="1">
    <citation type="submission" date="2015-10" db="EMBL/GenBank/DDBJ databases">
        <title>Complete genome sequence of hyperthermophilic archaeon Pyrodictium delaneyi Su06.</title>
        <authorList>
            <person name="Jung J.-H."/>
            <person name="Lin J."/>
            <person name="Holden J.F."/>
            <person name="Park C.-S."/>
        </authorList>
    </citation>
    <scope>NUCLEOTIDE SEQUENCE [LARGE SCALE GENOMIC DNA]</scope>
    <source>
        <strain evidence="2 4">Su06</strain>
    </source>
</reference>
<gene>
    <name evidence="3" type="ORF">Pdsh_06615</name>
    <name evidence="2" type="ORF">Pyrde_1519</name>
</gene>
<dbReference type="Proteomes" id="UP000058613">
    <property type="component" value="Chromosome"/>
</dbReference>
<dbReference type="InterPro" id="IPR000836">
    <property type="entry name" value="PRTase_dom"/>
</dbReference>
<dbReference type="Gene3D" id="3.40.50.2020">
    <property type="match status" value="1"/>
</dbReference>
<keyword evidence="2" id="KW-0808">Transferase</keyword>
<dbReference type="InterPro" id="IPR029057">
    <property type="entry name" value="PRTase-like"/>
</dbReference>
<dbReference type="STRING" id="1273541.Pyrde_1519"/>
<reference evidence="3 5" key="2">
    <citation type="submission" date="2017-05" db="EMBL/GenBank/DDBJ databases">
        <title>The draft genome of the hyperthermophilic archaeon 'Pyrodictium delaneyi strain Hulk', an iron and nitrate reducer, reveals the capacity for sulfate reduction.</title>
        <authorList>
            <person name="Demey L.M."/>
            <person name="Miller C."/>
            <person name="Manzella M."/>
            <person name="Reguera G."/>
            <person name="Kashefi K."/>
        </authorList>
    </citation>
    <scope>NUCLEOTIDE SEQUENCE [LARGE SCALE GENOMIC DNA]</scope>
    <source>
        <strain evidence="3 5">Hulk</strain>
    </source>
</reference>
<name>A0A0P0N4D8_9CREN</name>
<evidence type="ECO:0000259" key="1">
    <source>
        <dbReference type="Pfam" id="PF00156"/>
    </source>
</evidence>
<dbReference type="Proteomes" id="UP000196694">
    <property type="component" value="Unassembled WGS sequence"/>
</dbReference>
<keyword evidence="5" id="KW-1185">Reference proteome</keyword>
<dbReference type="AlphaFoldDB" id="A0A0P0N4D8"/>
<protein>
    <submittedName>
        <fullName evidence="2">Phosphoribosyl transferase domain protein</fullName>
    </submittedName>
</protein>
<sequence length="252" mass="27608">MAAADICKLAERGRITYCENLSWRAPIYRDRLEAGKVLASILPMLDLNINETVVYAIATGGIPVAATVARSLGLPLDIIVVKKITFPWTTEAGFGAVAPNNTYAYDAKIAHVYLGYTKEEVKELVKTTHHYVVERTLQLRGSLTYPRLDDKTVVLIDDGIATGYTMIAGLRFLRQHGARTLIAAAPTASIDGVDRVAGDAEKIIVPNLRSDPNYSVADAYIEWHDVSDEEAIKYLQWGRGELSDSGKNSILA</sequence>
<evidence type="ECO:0000313" key="2">
    <source>
        <dbReference type="EMBL" id="ALL01562.1"/>
    </source>
</evidence>
<dbReference type="GeneID" id="26099859"/>
<evidence type="ECO:0000313" key="4">
    <source>
        <dbReference type="Proteomes" id="UP000058613"/>
    </source>
</evidence>
<dbReference type="EMBL" id="NCQP01000004">
    <property type="protein sequence ID" value="OWJ54526.1"/>
    <property type="molecule type" value="Genomic_DNA"/>
</dbReference>
<dbReference type="Gene3D" id="3.30.1310.20">
    <property type="entry name" value="PRTase-like"/>
    <property type="match status" value="1"/>
</dbReference>
<dbReference type="OrthoDB" id="56536at2157"/>
<proteinExistence type="predicted"/>